<dbReference type="OMA" id="ASTCEAY"/>
<evidence type="ECO:0000313" key="12">
    <source>
        <dbReference type="EnsemblMetazoa" id="CapteP189321"/>
    </source>
</evidence>
<sequence length="340" mass="38204">MGCNTTLNVSCHEGICADTLHGYLNPMFRIYVHPALYVFGIPGNLLSLGIWMQKEMRNSTSHYFSALAMSDTVVLCLHSVFTIQTATGWNIISNTGLCEGFHALYLSMESLSGFLILGLTVDRFVIINYPLRRFKIQARARALKTIIALFVLSLVIGVLEGLMWSYDRTSASCTIRSLIPTDSGIFLKIWYIVLLCVGIVFPMLIIIVLNVIIARALLLVSKRRNRLWFDSDEHSSDQADHSSAEPRLHKSDMDGTLILLCLSMYLVVSECPDGIVYLLRPFFLPQGSSVDTFCTYSTVALCLETFALTNYASNVLIYSLAGRRFRNCVRKHIHIPLNRL</sequence>
<evidence type="ECO:0000256" key="1">
    <source>
        <dbReference type="ARBA" id="ARBA00004141"/>
    </source>
</evidence>
<dbReference type="InterPro" id="IPR017452">
    <property type="entry name" value="GPCR_Rhodpsn_7TM"/>
</dbReference>
<evidence type="ECO:0000256" key="7">
    <source>
        <dbReference type="ARBA" id="ARBA00023224"/>
    </source>
</evidence>
<dbReference type="AlphaFoldDB" id="R7UJF9"/>
<dbReference type="OrthoDB" id="6129750at2759"/>
<dbReference type="PROSITE" id="PS50262">
    <property type="entry name" value="G_PROTEIN_RECEP_F1_2"/>
    <property type="match status" value="1"/>
</dbReference>
<evidence type="ECO:0000259" key="10">
    <source>
        <dbReference type="PROSITE" id="PS50262"/>
    </source>
</evidence>
<dbReference type="InterPro" id="IPR000276">
    <property type="entry name" value="GPCR_Rhodpsn"/>
</dbReference>
<keyword evidence="3 9" id="KW-1133">Transmembrane helix</keyword>
<dbReference type="SUPFAM" id="SSF81321">
    <property type="entry name" value="Family A G protein-coupled receptor-like"/>
    <property type="match status" value="1"/>
</dbReference>
<keyword evidence="6 8" id="KW-0675">Receptor</keyword>
<feature type="domain" description="G-protein coupled receptors family 1 profile" evidence="10">
    <location>
        <begin position="43"/>
        <end position="318"/>
    </location>
</feature>
<dbReference type="EMBL" id="AMQN01001223">
    <property type="status" value="NOT_ANNOTATED_CDS"/>
    <property type="molecule type" value="Genomic_DNA"/>
</dbReference>
<evidence type="ECO:0000256" key="2">
    <source>
        <dbReference type="ARBA" id="ARBA00022692"/>
    </source>
</evidence>
<dbReference type="PROSITE" id="PS00237">
    <property type="entry name" value="G_PROTEIN_RECEP_F1_1"/>
    <property type="match status" value="1"/>
</dbReference>
<dbReference type="Pfam" id="PF00001">
    <property type="entry name" value="7tm_1"/>
    <property type="match status" value="1"/>
</dbReference>
<name>R7UJF9_CAPTE</name>
<comment type="similarity">
    <text evidence="8">Belongs to the G-protein coupled receptor 1 family.</text>
</comment>
<feature type="transmembrane region" description="Helical" evidence="9">
    <location>
        <begin position="257"/>
        <end position="278"/>
    </location>
</feature>
<dbReference type="STRING" id="283909.R7UJF9"/>
<feature type="transmembrane region" description="Helical" evidence="9">
    <location>
        <begin position="298"/>
        <end position="321"/>
    </location>
</feature>
<feature type="transmembrane region" description="Helical" evidence="9">
    <location>
        <begin position="30"/>
        <end position="51"/>
    </location>
</feature>
<evidence type="ECO:0000256" key="3">
    <source>
        <dbReference type="ARBA" id="ARBA00022989"/>
    </source>
</evidence>
<dbReference type="Proteomes" id="UP000014760">
    <property type="component" value="Unassembled WGS sequence"/>
</dbReference>
<protein>
    <recommendedName>
        <fullName evidence="10">G-protein coupled receptors family 1 profile domain-containing protein</fullName>
    </recommendedName>
</protein>
<dbReference type="PANTHER" id="PTHR24243:SF233">
    <property type="entry name" value="THYROTROPIN-RELEASING HORMONE RECEPTOR"/>
    <property type="match status" value="1"/>
</dbReference>
<comment type="subcellular location">
    <subcellularLocation>
        <location evidence="1">Membrane</location>
        <topology evidence="1">Multi-pass membrane protein</topology>
    </subcellularLocation>
</comment>
<dbReference type="GO" id="GO:0004930">
    <property type="term" value="F:G protein-coupled receptor activity"/>
    <property type="evidence" value="ECO:0007669"/>
    <property type="project" value="UniProtKB-KW"/>
</dbReference>
<keyword evidence="4 8" id="KW-0297">G-protein coupled receptor</keyword>
<feature type="transmembrane region" description="Helical" evidence="9">
    <location>
        <begin position="189"/>
        <end position="218"/>
    </location>
</feature>
<reference evidence="11 13" key="2">
    <citation type="journal article" date="2013" name="Nature">
        <title>Insights into bilaterian evolution from three spiralian genomes.</title>
        <authorList>
            <person name="Simakov O."/>
            <person name="Marletaz F."/>
            <person name="Cho S.J."/>
            <person name="Edsinger-Gonzales E."/>
            <person name="Havlak P."/>
            <person name="Hellsten U."/>
            <person name="Kuo D.H."/>
            <person name="Larsson T."/>
            <person name="Lv J."/>
            <person name="Arendt D."/>
            <person name="Savage R."/>
            <person name="Osoegawa K."/>
            <person name="de Jong P."/>
            <person name="Grimwood J."/>
            <person name="Chapman J.A."/>
            <person name="Shapiro H."/>
            <person name="Aerts A."/>
            <person name="Otillar R.P."/>
            <person name="Terry A.Y."/>
            <person name="Boore J.L."/>
            <person name="Grigoriev I.V."/>
            <person name="Lindberg D.R."/>
            <person name="Seaver E.C."/>
            <person name="Weisblat D.A."/>
            <person name="Putnam N.H."/>
            <person name="Rokhsar D.S."/>
        </authorList>
    </citation>
    <scope>NUCLEOTIDE SEQUENCE</scope>
    <source>
        <strain evidence="11 13">I ESC-2004</strain>
    </source>
</reference>
<evidence type="ECO:0000256" key="4">
    <source>
        <dbReference type="ARBA" id="ARBA00023040"/>
    </source>
</evidence>
<dbReference type="EMBL" id="KB300511">
    <property type="protein sequence ID" value="ELU06689.1"/>
    <property type="molecule type" value="Genomic_DNA"/>
</dbReference>
<dbReference type="HOGENOM" id="CLU_035762_0_0_1"/>
<reference evidence="12" key="3">
    <citation type="submission" date="2015-06" db="UniProtKB">
        <authorList>
            <consortium name="EnsemblMetazoa"/>
        </authorList>
    </citation>
    <scope>IDENTIFICATION</scope>
</reference>
<dbReference type="EnsemblMetazoa" id="CapteT189321">
    <property type="protein sequence ID" value="CapteP189321"/>
    <property type="gene ID" value="CapteG189321"/>
</dbReference>
<accession>R7UJF9</accession>
<keyword evidence="7 8" id="KW-0807">Transducer</keyword>
<dbReference type="GO" id="GO:0005886">
    <property type="term" value="C:plasma membrane"/>
    <property type="evidence" value="ECO:0007669"/>
    <property type="project" value="TreeGrafter"/>
</dbReference>
<dbReference type="Gene3D" id="1.20.1070.10">
    <property type="entry name" value="Rhodopsin 7-helix transmembrane proteins"/>
    <property type="match status" value="1"/>
</dbReference>
<feature type="transmembrane region" description="Helical" evidence="9">
    <location>
        <begin position="103"/>
        <end position="125"/>
    </location>
</feature>
<proteinExistence type="inferred from homology"/>
<keyword evidence="2 8" id="KW-0812">Transmembrane</keyword>
<reference evidence="13" key="1">
    <citation type="submission" date="2012-12" db="EMBL/GenBank/DDBJ databases">
        <authorList>
            <person name="Hellsten U."/>
            <person name="Grimwood J."/>
            <person name="Chapman J.A."/>
            <person name="Shapiro H."/>
            <person name="Aerts A."/>
            <person name="Otillar R.P."/>
            <person name="Terry A.Y."/>
            <person name="Boore J.L."/>
            <person name="Simakov O."/>
            <person name="Marletaz F."/>
            <person name="Cho S.-J."/>
            <person name="Edsinger-Gonzales E."/>
            <person name="Havlak P."/>
            <person name="Kuo D.-H."/>
            <person name="Larsson T."/>
            <person name="Lv J."/>
            <person name="Arendt D."/>
            <person name="Savage R."/>
            <person name="Osoegawa K."/>
            <person name="de Jong P."/>
            <person name="Lindberg D.R."/>
            <person name="Seaver E.C."/>
            <person name="Weisblat D.A."/>
            <person name="Putnam N.H."/>
            <person name="Grigoriev I.V."/>
            <person name="Rokhsar D.S."/>
        </authorList>
    </citation>
    <scope>NUCLEOTIDE SEQUENCE</scope>
    <source>
        <strain evidence="13">I ESC-2004</strain>
    </source>
</reference>
<organism evidence="11">
    <name type="scientific">Capitella teleta</name>
    <name type="common">Polychaete worm</name>
    <dbReference type="NCBI Taxonomy" id="283909"/>
    <lineage>
        <taxon>Eukaryota</taxon>
        <taxon>Metazoa</taxon>
        <taxon>Spiralia</taxon>
        <taxon>Lophotrochozoa</taxon>
        <taxon>Annelida</taxon>
        <taxon>Polychaeta</taxon>
        <taxon>Sedentaria</taxon>
        <taxon>Scolecida</taxon>
        <taxon>Capitellidae</taxon>
        <taxon>Capitella</taxon>
    </lineage>
</organism>
<gene>
    <name evidence="11" type="ORF">CAPTEDRAFT_189321</name>
</gene>
<keyword evidence="5 9" id="KW-0472">Membrane</keyword>
<evidence type="ECO:0000256" key="8">
    <source>
        <dbReference type="RuleBase" id="RU000688"/>
    </source>
</evidence>
<dbReference type="PRINTS" id="PR00237">
    <property type="entry name" value="GPCRRHODOPSN"/>
</dbReference>
<feature type="transmembrane region" description="Helical" evidence="9">
    <location>
        <begin position="146"/>
        <end position="166"/>
    </location>
</feature>
<evidence type="ECO:0000313" key="13">
    <source>
        <dbReference type="Proteomes" id="UP000014760"/>
    </source>
</evidence>
<feature type="transmembrane region" description="Helical" evidence="9">
    <location>
        <begin position="63"/>
        <end position="83"/>
    </location>
</feature>
<keyword evidence="13" id="KW-1185">Reference proteome</keyword>
<evidence type="ECO:0000313" key="11">
    <source>
        <dbReference type="EMBL" id="ELU06689.1"/>
    </source>
</evidence>
<dbReference type="PANTHER" id="PTHR24243">
    <property type="entry name" value="G-PROTEIN COUPLED RECEPTOR"/>
    <property type="match status" value="1"/>
</dbReference>
<evidence type="ECO:0000256" key="5">
    <source>
        <dbReference type="ARBA" id="ARBA00023136"/>
    </source>
</evidence>
<evidence type="ECO:0000256" key="9">
    <source>
        <dbReference type="SAM" id="Phobius"/>
    </source>
</evidence>
<evidence type="ECO:0000256" key="6">
    <source>
        <dbReference type="ARBA" id="ARBA00023170"/>
    </source>
</evidence>